<dbReference type="Pfam" id="PF03281">
    <property type="entry name" value="Mab-21"/>
    <property type="match status" value="1"/>
</dbReference>
<dbReference type="PANTHER" id="PTHR10656">
    <property type="entry name" value="CELL FATE DETERMINING PROTEIN MAB21-RELATED"/>
    <property type="match status" value="1"/>
</dbReference>
<dbReference type="EMBL" id="CAJPEX010008006">
    <property type="protein sequence ID" value="CAG0924540.1"/>
    <property type="molecule type" value="Genomic_DNA"/>
</dbReference>
<dbReference type="Gene3D" id="1.10.1410.40">
    <property type="match status" value="1"/>
</dbReference>
<sequence>MLAPPDAIGGGHSHMLHQLDKFLTYTVYERKRTISDAINNDIIGAVHAVLQEIEAMEPRFIPSLQFKNAPNRHDESSSFPGGPYYSGLEVLSPTEFQVLLHLNQMGIFTLLDTEAVAPGNAILKLSDGRKRSMSLWVEFITASGYLSARKIRTRFNALIKQACLNLNTSEIIVLDGEENGVEEARLQIHGKYVVNIIPAFRCGIWPRSAREAIAANVKAVGFDLVSKEGPVIRDQKNEWAKHCSSSAAGSTNFSTSYATPAGTSDFTHVFHAFPNNRHQQQPGLDSSVSASIQDAWTMSFSQAEEIMLRPGCRRQCLSILKTLRDRHLVTSTETDAKTVKHDTVITVRVLTAVLLNECEKHPKEQDWQPAALGQRLSGTLIQLMACLQSRQCPDYFVPALDLFQGETPEQLEHAARKCWKLTREILTNSACFQTL</sequence>
<evidence type="ECO:0000259" key="2">
    <source>
        <dbReference type="Pfam" id="PF03281"/>
    </source>
</evidence>
<name>A0A7R9GL45_9CRUS</name>
<evidence type="ECO:0000256" key="1">
    <source>
        <dbReference type="ARBA" id="ARBA00008307"/>
    </source>
</evidence>
<proteinExistence type="inferred from homology"/>
<comment type="similarity">
    <text evidence="1">Belongs to the mab-21 family.</text>
</comment>
<dbReference type="OrthoDB" id="5961151at2759"/>
<keyword evidence="5" id="KW-1185">Reference proteome</keyword>
<accession>A0A7R9GL45</accession>
<dbReference type="InterPro" id="IPR024810">
    <property type="entry name" value="MAB21L/cGLR"/>
</dbReference>
<reference evidence="4" key="1">
    <citation type="submission" date="2020-11" db="EMBL/GenBank/DDBJ databases">
        <authorList>
            <person name="Tran Van P."/>
        </authorList>
    </citation>
    <scope>NUCLEOTIDE SEQUENCE</scope>
</reference>
<feature type="domain" description="Mab-21-like HhH/H2TH-like" evidence="3">
    <location>
        <begin position="312"/>
        <end position="420"/>
    </location>
</feature>
<dbReference type="InterPro" id="IPR046906">
    <property type="entry name" value="Mab-21_HhH/H2TH-like"/>
</dbReference>
<protein>
    <submittedName>
        <fullName evidence="4">Uncharacterized protein</fullName>
    </submittedName>
</protein>
<evidence type="ECO:0000259" key="3">
    <source>
        <dbReference type="Pfam" id="PF20266"/>
    </source>
</evidence>
<feature type="domain" description="Mab-21-like nucleotidyltransferase" evidence="2">
    <location>
        <begin position="84"/>
        <end position="239"/>
    </location>
</feature>
<dbReference type="PANTHER" id="PTHR10656:SF70">
    <property type="entry name" value="PROTEIN MAB-21-RELATED"/>
    <property type="match status" value="1"/>
</dbReference>
<dbReference type="Gene3D" id="3.30.460.90">
    <property type="match status" value="1"/>
</dbReference>
<dbReference type="InterPro" id="IPR046903">
    <property type="entry name" value="Mab-21-like_nuc_Trfase"/>
</dbReference>
<evidence type="ECO:0000313" key="5">
    <source>
        <dbReference type="Proteomes" id="UP000678499"/>
    </source>
</evidence>
<evidence type="ECO:0000313" key="4">
    <source>
        <dbReference type="EMBL" id="CAD7284388.1"/>
    </source>
</evidence>
<gene>
    <name evidence="4" type="ORF">NMOB1V02_LOCUS11995</name>
</gene>
<organism evidence="4">
    <name type="scientific">Notodromas monacha</name>
    <dbReference type="NCBI Taxonomy" id="399045"/>
    <lineage>
        <taxon>Eukaryota</taxon>
        <taxon>Metazoa</taxon>
        <taxon>Ecdysozoa</taxon>
        <taxon>Arthropoda</taxon>
        <taxon>Crustacea</taxon>
        <taxon>Oligostraca</taxon>
        <taxon>Ostracoda</taxon>
        <taxon>Podocopa</taxon>
        <taxon>Podocopida</taxon>
        <taxon>Cypridocopina</taxon>
        <taxon>Cypridoidea</taxon>
        <taxon>Cyprididae</taxon>
        <taxon>Notodromas</taxon>
    </lineage>
</organism>
<dbReference type="Proteomes" id="UP000678499">
    <property type="component" value="Unassembled WGS sequence"/>
</dbReference>
<dbReference type="SMART" id="SM01265">
    <property type="entry name" value="Mab-21"/>
    <property type="match status" value="1"/>
</dbReference>
<dbReference type="AlphaFoldDB" id="A0A7R9GL45"/>
<dbReference type="EMBL" id="OA890043">
    <property type="protein sequence ID" value="CAD7284388.1"/>
    <property type="molecule type" value="Genomic_DNA"/>
</dbReference>
<dbReference type="Pfam" id="PF20266">
    <property type="entry name" value="Mab-21_C"/>
    <property type="match status" value="1"/>
</dbReference>